<evidence type="ECO:0000259" key="14">
    <source>
        <dbReference type="Pfam" id="PF07715"/>
    </source>
</evidence>
<evidence type="ECO:0000256" key="9">
    <source>
        <dbReference type="ARBA" id="ARBA00023237"/>
    </source>
</evidence>
<feature type="domain" description="TonB-dependent receptor plug" evidence="14">
    <location>
        <begin position="45"/>
        <end position="147"/>
    </location>
</feature>
<comment type="similarity">
    <text evidence="10 11">Belongs to the TonB-dependent receptor family.</text>
</comment>
<dbReference type="Pfam" id="PF00593">
    <property type="entry name" value="TonB_dep_Rec_b-barrel"/>
    <property type="match status" value="1"/>
</dbReference>
<dbReference type="Gene3D" id="2.40.170.20">
    <property type="entry name" value="TonB-dependent receptor, beta-barrel domain"/>
    <property type="match status" value="1"/>
</dbReference>
<keyword evidence="9 10" id="KW-0998">Cell outer membrane</keyword>
<feature type="signal peptide" evidence="12">
    <location>
        <begin position="1"/>
        <end position="19"/>
    </location>
</feature>
<dbReference type="PROSITE" id="PS01156">
    <property type="entry name" value="TONB_DEPENDENT_REC_2"/>
    <property type="match status" value="1"/>
</dbReference>
<evidence type="ECO:0000256" key="2">
    <source>
        <dbReference type="ARBA" id="ARBA00022448"/>
    </source>
</evidence>
<keyword evidence="5 12" id="KW-0732">Signal</keyword>
<sequence length="673" mass="74464">MKKAVLMVLLLASVRPAMAAETSLSGDDSAAPVFTAGEIVVTGKSADSAETVPTAEMEKLDKQNLSEAANLLPGVTISNVGGRNEGMVYVRGFDMRQVPLYLDGVPLYVPYDGYVDPNRFLTMNLSEVNVSKGFTAVLYGPNTLGGAINMVSRKPEKKLEGNVRAGGSMGNDQIDAGFGAVNIGSNQGKWYVQAGLSLLSRDFMPLSSSFEAVANEDGGERDNSDTRDRNATVKVGYTPNSTDEYAITFNSQHSVKGVPVYTGSNPSNKTRYWRFTNWDKTSLYYIGRTSLGEKSYLKTRAYFDNYYNSLESYDDATYTTQTKPPKTFSSRYDDHTVGGSVEFGASIAQSDILKVALHDKYDMHNEIGDTGQEPLRFADNTFSIAVENTWNASKNLSIIAGVRQDFRSTIEAQEFTDDTHTVIRNFQLEDNQATNAQLAVVGHLDDCNVLTGYVAKTTRFPTLKDRYSYRMGQAIANPGLDPESSLNYGVDYAFTPSGNFSLHASVYQSKLDDTIQQVNNVVYDTASSTWLWQMQNTGKSTFTGFESSADWQPLGWLKTHVAYSYIDRQNDSNPDLVFTDVPKHKLTGYVQFLLDDKTWLLVESEYNTKRYSTSDGKYKAAPYGLVNLHMNAGLTDGLSLHAAVNNLFDRNYEVAEGYPEAGREYVMSMNYAF</sequence>
<keyword evidence="3 10" id="KW-1134">Transmembrane beta strand</keyword>
<feature type="domain" description="TonB-dependent receptor-like beta-barrel" evidence="13">
    <location>
        <begin position="222"/>
        <end position="647"/>
    </location>
</feature>
<evidence type="ECO:0000256" key="5">
    <source>
        <dbReference type="ARBA" id="ARBA00022729"/>
    </source>
</evidence>
<keyword evidence="6 11" id="KW-0798">TonB box</keyword>
<dbReference type="InterPro" id="IPR039426">
    <property type="entry name" value="TonB-dep_rcpt-like"/>
</dbReference>
<dbReference type="OrthoDB" id="9758472at2"/>
<organism evidence="15 16">
    <name type="scientific">Chlorobaculum thiosulfatiphilum</name>
    <name type="common">Chlorobium limicola f.sp. thiosulfatophilum</name>
    <dbReference type="NCBI Taxonomy" id="115852"/>
    <lineage>
        <taxon>Bacteria</taxon>
        <taxon>Pseudomonadati</taxon>
        <taxon>Chlorobiota</taxon>
        <taxon>Chlorobiia</taxon>
        <taxon>Chlorobiales</taxon>
        <taxon>Chlorobiaceae</taxon>
        <taxon>Chlorobaculum</taxon>
    </lineage>
</organism>
<keyword evidence="8 15" id="KW-0675">Receptor</keyword>
<accession>A0A5C4S788</accession>
<feature type="chain" id="PRO_5023108283" evidence="12">
    <location>
        <begin position="20"/>
        <end position="673"/>
    </location>
</feature>
<dbReference type="InterPro" id="IPR010917">
    <property type="entry name" value="TonB_rcpt_CS"/>
</dbReference>
<dbReference type="GO" id="GO:0009279">
    <property type="term" value="C:cell outer membrane"/>
    <property type="evidence" value="ECO:0007669"/>
    <property type="project" value="UniProtKB-SubCell"/>
</dbReference>
<dbReference type="InterPro" id="IPR000531">
    <property type="entry name" value="Beta-barrel_TonB"/>
</dbReference>
<evidence type="ECO:0000256" key="7">
    <source>
        <dbReference type="ARBA" id="ARBA00023136"/>
    </source>
</evidence>
<evidence type="ECO:0000256" key="3">
    <source>
        <dbReference type="ARBA" id="ARBA00022452"/>
    </source>
</evidence>
<dbReference type="PANTHER" id="PTHR30069:SF29">
    <property type="entry name" value="HEMOGLOBIN AND HEMOGLOBIN-HAPTOGLOBIN-BINDING PROTEIN 1-RELATED"/>
    <property type="match status" value="1"/>
</dbReference>
<keyword evidence="7 10" id="KW-0472">Membrane</keyword>
<keyword evidence="2 10" id="KW-0813">Transport</keyword>
<dbReference type="InterPro" id="IPR012910">
    <property type="entry name" value="Plug_dom"/>
</dbReference>
<name>A0A5C4S788_CHLTI</name>
<evidence type="ECO:0000313" key="16">
    <source>
        <dbReference type="Proteomes" id="UP000308271"/>
    </source>
</evidence>
<dbReference type="Gene3D" id="2.170.130.10">
    <property type="entry name" value="TonB-dependent receptor, plug domain"/>
    <property type="match status" value="1"/>
</dbReference>
<comment type="caution">
    <text evidence="15">The sequence shown here is derived from an EMBL/GenBank/DDBJ whole genome shotgun (WGS) entry which is preliminary data.</text>
</comment>
<evidence type="ECO:0000256" key="11">
    <source>
        <dbReference type="RuleBase" id="RU003357"/>
    </source>
</evidence>
<dbReference type="SUPFAM" id="SSF56935">
    <property type="entry name" value="Porins"/>
    <property type="match status" value="1"/>
</dbReference>
<dbReference type="Proteomes" id="UP000308271">
    <property type="component" value="Unassembled WGS sequence"/>
</dbReference>
<dbReference type="GO" id="GO:0044718">
    <property type="term" value="P:siderophore transmembrane transport"/>
    <property type="evidence" value="ECO:0007669"/>
    <property type="project" value="TreeGrafter"/>
</dbReference>
<evidence type="ECO:0000256" key="8">
    <source>
        <dbReference type="ARBA" id="ARBA00023170"/>
    </source>
</evidence>
<dbReference type="InterPro" id="IPR037066">
    <property type="entry name" value="Plug_dom_sf"/>
</dbReference>
<gene>
    <name evidence="15" type="ORF">FGF66_08240</name>
</gene>
<evidence type="ECO:0000256" key="1">
    <source>
        <dbReference type="ARBA" id="ARBA00004571"/>
    </source>
</evidence>
<evidence type="ECO:0000256" key="4">
    <source>
        <dbReference type="ARBA" id="ARBA00022692"/>
    </source>
</evidence>
<keyword evidence="4 10" id="KW-0812">Transmembrane</keyword>
<reference evidence="15 16" key="1">
    <citation type="submission" date="2019-05" db="EMBL/GenBank/DDBJ databases">
        <title>Draft Whole-Genome sequence of the green sulfur bacterium Chlorobaculum thiosulfatiphilum DSM 249.</title>
        <authorList>
            <person name="Meyer T.E."/>
            <person name="Kyndt J.A."/>
        </authorList>
    </citation>
    <scope>NUCLEOTIDE SEQUENCE [LARGE SCALE GENOMIC DNA]</scope>
    <source>
        <strain evidence="15 16">DSM 249</strain>
    </source>
</reference>
<evidence type="ECO:0000256" key="10">
    <source>
        <dbReference type="PROSITE-ProRule" id="PRU01360"/>
    </source>
</evidence>
<dbReference type="RefSeq" id="WP_139457178.1">
    <property type="nucleotide sequence ID" value="NZ_VDCH01000016.1"/>
</dbReference>
<comment type="subcellular location">
    <subcellularLocation>
        <location evidence="1 10">Cell outer membrane</location>
        <topology evidence="1 10">Multi-pass membrane protein</topology>
    </subcellularLocation>
</comment>
<evidence type="ECO:0000256" key="6">
    <source>
        <dbReference type="ARBA" id="ARBA00023077"/>
    </source>
</evidence>
<dbReference type="InterPro" id="IPR036942">
    <property type="entry name" value="Beta-barrel_TonB_sf"/>
</dbReference>
<dbReference type="Pfam" id="PF07715">
    <property type="entry name" value="Plug"/>
    <property type="match status" value="1"/>
</dbReference>
<keyword evidence="16" id="KW-1185">Reference proteome</keyword>
<evidence type="ECO:0000313" key="15">
    <source>
        <dbReference type="EMBL" id="TNJ38621.1"/>
    </source>
</evidence>
<dbReference type="AlphaFoldDB" id="A0A5C4S788"/>
<protein>
    <submittedName>
        <fullName evidence="15">TonB-dependent receptor</fullName>
    </submittedName>
</protein>
<dbReference type="GO" id="GO:0015344">
    <property type="term" value="F:siderophore uptake transmembrane transporter activity"/>
    <property type="evidence" value="ECO:0007669"/>
    <property type="project" value="TreeGrafter"/>
</dbReference>
<evidence type="ECO:0000259" key="13">
    <source>
        <dbReference type="Pfam" id="PF00593"/>
    </source>
</evidence>
<proteinExistence type="inferred from homology"/>
<dbReference type="PANTHER" id="PTHR30069">
    <property type="entry name" value="TONB-DEPENDENT OUTER MEMBRANE RECEPTOR"/>
    <property type="match status" value="1"/>
</dbReference>
<dbReference type="PROSITE" id="PS52016">
    <property type="entry name" value="TONB_DEPENDENT_REC_3"/>
    <property type="match status" value="1"/>
</dbReference>
<dbReference type="EMBL" id="VDCH01000016">
    <property type="protein sequence ID" value="TNJ38621.1"/>
    <property type="molecule type" value="Genomic_DNA"/>
</dbReference>
<evidence type="ECO:0000256" key="12">
    <source>
        <dbReference type="SAM" id="SignalP"/>
    </source>
</evidence>